<gene>
    <name evidence="2" type="ORF">Pla108_37230</name>
</gene>
<name>A0A5C6A2C8_9BACT</name>
<dbReference type="RefSeq" id="WP_197526685.1">
    <property type="nucleotide sequence ID" value="NZ_SJPR01000007.1"/>
</dbReference>
<dbReference type="EMBL" id="SJPR01000007">
    <property type="protein sequence ID" value="TWT94012.1"/>
    <property type="molecule type" value="Genomic_DNA"/>
</dbReference>
<keyword evidence="3" id="KW-1185">Reference proteome</keyword>
<accession>A0A5C6A2C8</accession>
<evidence type="ECO:0000313" key="2">
    <source>
        <dbReference type="EMBL" id="TWT94012.1"/>
    </source>
</evidence>
<evidence type="ECO:0008006" key="4">
    <source>
        <dbReference type="Google" id="ProtNLM"/>
    </source>
</evidence>
<protein>
    <recommendedName>
        <fullName evidence="4">PEP-CTERM protein-sorting domain-containing protein</fullName>
    </recommendedName>
</protein>
<feature type="signal peptide" evidence="1">
    <location>
        <begin position="1"/>
        <end position="28"/>
    </location>
</feature>
<sequence length="241" mass="24595" precursor="true">MTWLRSTSNLRAPTVAALSIAVCSAAMAGSLSIVNPGFEVDVAPATGATGWTITSGGTDWFVADGNQADSSNDPSAAFEGSNWLSGNRLVNGASSSSNPQTIEQLIDISTEAALIDAGSASVDLSFQFSDSDQNDDSTVNISFFSDVAGTSPLGAVLTSNVLEPTAADGVADAPWALRELSGAIPVGTRSMSLELVIQRSAGSAGNTHFDDFRGSIVPEPAATSLISLAIVSLAAAVRRRV</sequence>
<feature type="chain" id="PRO_5022772089" description="PEP-CTERM protein-sorting domain-containing protein" evidence="1">
    <location>
        <begin position="29"/>
        <end position="241"/>
    </location>
</feature>
<reference evidence="2 3" key="1">
    <citation type="submission" date="2019-02" db="EMBL/GenBank/DDBJ databases">
        <title>Deep-cultivation of Planctomycetes and their phenomic and genomic characterization uncovers novel biology.</title>
        <authorList>
            <person name="Wiegand S."/>
            <person name="Jogler M."/>
            <person name="Boedeker C."/>
            <person name="Pinto D."/>
            <person name="Vollmers J."/>
            <person name="Rivas-Marin E."/>
            <person name="Kohn T."/>
            <person name="Peeters S.H."/>
            <person name="Heuer A."/>
            <person name="Rast P."/>
            <person name="Oberbeckmann S."/>
            <person name="Bunk B."/>
            <person name="Jeske O."/>
            <person name="Meyerdierks A."/>
            <person name="Storesund J.E."/>
            <person name="Kallscheuer N."/>
            <person name="Luecker S."/>
            <person name="Lage O.M."/>
            <person name="Pohl T."/>
            <person name="Merkel B.J."/>
            <person name="Hornburger P."/>
            <person name="Mueller R.-W."/>
            <person name="Bruemmer F."/>
            <person name="Labrenz M."/>
            <person name="Spormann A.M."/>
            <person name="Op Den Camp H."/>
            <person name="Overmann J."/>
            <person name="Amann R."/>
            <person name="Jetten M.S.M."/>
            <person name="Mascher T."/>
            <person name="Medema M.H."/>
            <person name="Devos D.P."/>
            <person name="Kaster A.-K."/>
            <person name="Ovreas L."/>
            <person name="Rohde M."/>
            <person name="Galperin M.Y."/>
            <person name="Jogler C."/>
        </authorList>
    </citation>
    <scope>NUCLEOTIDE SEQUENCE [LARGE SCALE GENOMIC DNA]</scope>
    <source>
        <strain evidence="2 3">Pla108</strain>
    </source>
</reference>
<evidence type="ECO:0000313" key="3">
    <source>
        <dbReference type="Proteomes" id="UP000317421"/>
    </source>
</evidence>
<comment type="caution">
    <text evidence="2">The sequence shown here is derived from an EMBL/GenBank/DDBJ whole genome shotgun (WGS) entry which is preliminary data.</text>
</comment>
<dbReference type="Proteomes" id="UP000317421">
    <property type="component" value="Unassembled WGS sequence"/>
</dbReference>
<dbReference type="Gene3D" id="2.60.120.260">
    <property type="entry name" value="Galactose-binding domain-like"/>
    <property type="match status" value="1"/>
</dbReference>
<dbReference type="AlphaFoldDB" id="A0A5C6A2C8"/>
<proteinExistence type="predicted"/>
<organism evidence="2 3">
    <name type="scientific">Botrimarina colliarenosi</name>
    <dbReference type="NCBI Taxonomy" id="2528001"/>
    <lineage>
        <taxon>Bacteria</taxon>
        <taxon>Pseudomonadati</taxon>
        <taxon>Planctomycetota</taxon>
        <taxon>Planctomycetia</taxon>
        <taxon>Pirellulales</taxon>
        <taxon>Lacipirellulaceae</taxon>
        <taxon>Botrimarina</taxon>
    </lineage>
</organism>
<keyword evidence="1" id="KW-0732">Signal</keyword>
<evidence type="ECO:0000256" key="1">
    <source>
        <dbReference type="SAM" id="SignalP"/>
    </source>
</evidence>